<feature type="compositionally biased region" description="Basic residues" evidence="3">
    <location>
        <begin position="799"/>
        <end position="813"/>
    </location>
</feature>
<gene>
    <name evidence="5" type="ORF">LAZ67_18002329</name>
</gene>
<dbReference type="InterPro" id="IPR050734">
    <property type="entry name" value="PIH1/Kintoun_subfamily"/>
</dbReference>
<feature type="region of interest" description="Disordered" evidence="3">
    <location>
        <begin position="719"/>
        <end position="1022"/>
    </location>
</feature>
<organism evidence="5 6">
    <name type="scientific">Cordylochernes scorpioides</name>
    <dbReference type="NCBI Taxonomy" id="51811"/>
    <lineage>
        <taxon>Eukaryota</taxon>
        <taxon>Metazoa</taxon>
        <taxon>Ecdysozoa</taxon>
        <taxon>Arthropoda</taxon>
        <taxon>Chelicerata</taxon>
        <taxon>Arachnida</taxon>
        <taxon>Pseudoscorpiones</taxon>
        <taxon>Cheliferoidea</taxon>
        <taxon>Chernetidae</taxon>
        <taxon>Cordylochernes</taxon>
    </lineage>
</organism>
<dbReference type="PANTHER" id="PTHR22997:SF3">
    <property type="entry name" value="PROTEIN KINTOUN"/>
    <property type="match status" value="1"/>
</dbReference>
<dbReference type="Pfam" id="PF08190">
    <property type="entry name" value="PIH1"/>
    <property type="match status" value="1"/>
</dbReference>
<dbReference type="InterPro" id="IPR001060">
    <property type="entry name" value="FCH_dom"/>
</dbReference>
<evidence type="ECO:0000259" key="4">
    <source>
        <dbReference type="PROSITE" id="PS51741"/>
    </source>
</evidence>
<dbReference type="Pfam" id="PF00611">
    <property type="entry name" value="FCH"/>
    <property type="match status" value="1"/>
</dbReference>
<dbReference type="Pfam" id="PF18201">
    <property type="entry name" value="PIH1_CS"/>
    <property type="match status" value="1"/>
</dbReference>
<feature type="compositionally biased region" description="Polar residues" evidence="3">
    <location>
        <begin position="781"/>
        <end position="797"/>
    </location>
</feature>
<comment type="similarity">
    <text evidence="1">Belongs to the PIH1 family.</text>
</comment>
<evidence type="ECO:0000256" key="3">
    <source>
        <dbReference type="SAM" id="MobiDB-lite"/>
    </source>
</evidence>
<keyword evidence="6" id="KW-1185">Reference proteome</keyword>
<dbReference type="PANTHER" id="PTHR22997">
    <property type="entry name" value="PIH1 DOMAIN-CONTAINING PROTEIN 1"/>
    <property type="match status" value="1"/>
</dbReference>
<reference evidence="5 6" key="1">
    <citation type="submission" date="2022-01" db="EMBL/GenBank/DDBJ databases">
        <title>A chromosomal length assembly of Cordylochernes scorpioides.</title>
        <authorList>
            <person name="Zeh D."/>
            <person name="Zeh J."/>
        </authorList>
    </citation>
    <scope>NUCLEOTIDE SEQUENCE [LARGE SCALE GENOMIC DNA]</scope>
    <source>
        <strain evidence="5">IN4F17</strain>
        <tissue evidence="5">Whole Body</tissue>
    </source>
</reference>
<feature type="compositionally biased region" description="Polar residues" evidence="3">
    <location>
        <begin position="902"/>
        <end position="946"/>
    </location>
</feature>
<evidence type="ECO:0000256" key="2">
    <source>
        <dbReference type="PROSITE-ProRule" id="PRU01077"/>
    </source>
</evidence>
<feature type="compositionally biased region" description="Low complexity" evidence="3">
    <location>
        <begin position="814"/>
        <end position="826"/>
    </location>
</feature>
<feature type="compositionally biased region" description="Basic and acidic residues" evidence="3">
    <location>
        <begin position="719"/>
        <end position="729"/>
    </location>
</feature>
<dbReference type="InterPro" id="IPR027267">
    <property type="entry name" value="AH/BAR_dom_sf"/>
</dbReference>
<feature type="region of interest" description="Disordered" evidence="3">
    <location>
        <begin position="388"/>
        <end position="409"/>
    </location>
</feature>
<feature type="compositionally biased region" description="Basic and acidic residues" evidence="3">
    <location>
        <begin position="965"/>
        <end position="980"/>
    </location>
</feature>
<feature type="compositionally biased region" description="Basic and acidic residues" evidence="3">
    <location>
        <begin position="388"/>
        <end position="398"/>
    </location>
</feature>
<feature type="compositionally biased region" description="Polar residues" evidence="3">
    <location>
        <begin position="400"/>
        <end position="409"/>
    </location>
</feature>
<keyword evidence="2" id="KW-0175">Coiled coil</keyword>
<dbReference type="InterPro" id="IPR012981">
    <property type="entry name" value="PIH1_N"/>
</dbReference>
<feature type="compositionally biased region" description="Basic and acidic residues" evidence="3">
    <location>
        <begin position="885"/>
        <end position="901"/>
    </location>
</feature>
<dbReference type="Proteomes" id="UP001235939">
    <property type="component" value="Chromosome 18"/>
</dbReference>
<name>A0ABY6LK94_9ARAC</name>
<dbReference type="Gene3D" id="1.20.1270.60">
    <property type="entry name" value="Arfaptin homology (AH) domain/BAR domain"/>
    <property type="match status" value="1"/>
</dbReference>
<dbReference type="SMART" id="SM00055">
    <property type="entry name" value="FCH"/>
    <property type="match status" value="1"/>
</dbReference>
<evidence type="ECO:0000313" key="5">
    <source>
        <dbReference type="EMBL" id="UYV80293.1"/>
    </source>
</evidence>
<evidence type="ECO:0000313" key="6">
    <source>
        <dbReference type="Proteomes" id="UP001235939"/>
    </source>
</evidence>
<dbReference type="InterPro" id="IPR041442">
    <property type="entry name" value="PIH1D1/2/3_CS-like"/>
</dbReference>
<sequence length="1037" mass="118867">MLLWPPILSKVQPYQRVQQSRPSQSELADILFFKNFWMPNNYKNVTRRVNTNYNLLRRLSKMIKERGEMEEEYSLRLSKWSRKWNKEMDLGPTFKQGWISLTTQANSMAKYHESISIKLQRHMVEEINAWVKEYFPKSFLGKLNEKKHIERYFLQAQQPWLRLLNQLEKSKAKYFLLYGCKDASMPPAGIGENALPKDEKTVEWKLGFARQRYQACLQDVDLYKPKYVEEMIHVFGVYQKFESLHLEFFRKMLVELQNLLDETNSAELLHIHNAHKNALSKMDLQKDQQWWYDNWGPGMPTKWPKFEYPTSLAMIIMKYKECQVVDAIFHPDAITMAKENKEFNKLVSDIAIDGIEEKFKLKVKRNLVKTPKLKYKGVQRPLIIKSRDDNYNPKKIPDSQDANKNPVEQTASITPQYQIKYIEHVDLQDFASNIARSTRPREIAIEITLPLIVNLEAIFLEIFEKRLYLEAAKGMYKLELCLSYRVDESQGSAHFNKDEHILYIKLPVIQDSPPAKYFEEPSDEDQSIEEIPTLPGDDNANSLESEVAEMPECYCQVSTANKPLHCPQFTVSQTDSVLVLILQVGSVDAVSLQSCSTHSCHCIAFSSVGPGFFPLYYYLQVETDPSYQLSPEAEFDLGDNLVVRWNKAVPDEWTHVLAGPTKDSYEKYLLPCKDNLGAMQQSLVQEAVGDIFSPDQIHPLAVSEEEVHLFINLHPHSTKLDPVPEDRSLPMRTSSESSEDSVPRPYHGILKYPRNWRSISESSDDMPLTPDGPLAKKTVRFNDQVSKTVFRANSSILGQRKKNQRKSKNRRNRTSSQSEESTGTESDCNAESREESPQEAVKPPTAVAATQEEAEIFKCPEVPPPPPQRKRNKKKKKMRKNQKLSLDKSTSEDESLDKQSQDESSSANDSPAITNQQPWVLPSGNNQTTENSAKECQQVLPDTNISAAPHPTIAQEEMPPNVPPPDEHVASTNEEYRTSEPTDLGYLTKDSQATSAHAEERTSAIPDNKPSLPASPSNQVKQRCSFKFDNTLIYQLD</sequence>
<dbReference type="InterPro" id="IPR031160">
    <property type="entry name" value="F_BAR_dom"/>
</dbReference>
<dbReference type="EMBL" id="CP092880">
    <property type="protein sequence ID" value="UYV80293.1"/>
    <property type="molecule type" value="Genomic_DNA"/>
</dbReference>
<accession>A0ABY6LK94</accession>
<protein>
    <submittedName>
        <fullName evidence="5">DNAAF2</fullName>
    </submittedName>
</protein>
<dbReference type="SUPFAM" id="SSF103657">
    <property type="entry name" value="BAR/IMD domain-like"/>
    <property type="match status" value="1"/>
</dbReference>
<proteinExistence type="inferred from homology"/>
<dbReference type="PROSITE" id="PS51741">
    <property type="entry name" value="F_BAR"/>
    <property type="match status" value="1"/>
</dbReference>
<feature type="compositionally biased region" description="Basic residues" evidence="3">
    <location>
        <begin position="868"/>
        <end position="882"/>
    </location>
</feature>
<evidence type="ECO:0000256" key="1">
    <source>
        <dbReference type="ARBA" id="ARBA00008511"/>
    </source>
</evidence>
<feature type="domain" description="F-BAR" evidence="4">
    <location>
        <begin position="30"/>
        <end position="287"/>
    </location>
</feature>